<dbReference type="GO" id="GO:0000707">
    <property type="term" value="P:meiotic DNA recombinase assembly"/>
    <property type="evidence" value="ECO:0007669"/>
    <property type="project" value="TreeGrafter"/>
</dbReference>
<dbReference type="GO" id="GO:0008821">
    <property type="term" value="F:crossover junction DNA endonuclease activity"/>
    <property type="evidence" value="ECO:0007669"/>
    <property type="project" value="TreeGrafter"/>
</dbReference>
<accession>L8GZY9</accession>
<evidence type="ECO:0000313" key="9">
    <source>
        <dbReference type="EMBL" id="ELR18834.1"/>
    </source>
</evidence>
<dbReference type="GO" id="GO:0033063">
    <property type="term" value="C:Rad51B-Rad51C-Rad51D-XRCC2 complex"/>
    <property type="evidence" value="ECO:0007669"/>
    <property type="project" value="TreeGrafter"/>
</dbReference>
<evidence type="ECO:0000256" key="5">
    <source>
        <dbReference type="ARBA" id="ARBA00023204"/>
    </source>
</evidence>
<dbReference type="InterPro" id="IPR016467">
    <property type="entry name" value="DNA_recomb/repair_RecA-like"/>
</dbReference>
<dbReference type="PANTHER" id="PTHR46239:SF1">
    <property type="entry name" value="DNA REPAIR PROTEIN RAD51 HOMOLOG 3"/>
    <property type="match status" value="1"/>
</dbReference>
<dbReference type="GeneID" id="14919648"/>
<evidence type="ECO:0000256" key="4">
    <source>
        <dbReference type="ARBA" id="ARBA00022840"/>
    </source>
</evidence>
<evidence type="ECO:0000256" key="2">
    <source>
        <dbReference type="ARBA" id="ARBA00022741"/>
    </source>
</evidence>
<evidence type="ECO:0000313" key="10">
    <source>
        <dbReference type="Proteomes" id="UP000011083"/>
    </source>
</evidence>
<gene>
    <name evidence="9" type="ORF">ACA1_166930</name>
</gene>
<dbReference type="InterPro" id="IPR052093">
    <property type="entry name" value="HR_Repair_Mediator"/>
</dbReference>
<dbReference type="GO" id="GO:0033065">
    <property type="term" value="C:Rad51C-XRCC3 complex"/>
    <property type="evidence" value="ECO:0007669"/>
    <property type="project" value="TreeGrafter"/>
</dbReference>
<dbReference type="PROSITE" id="PS50162">
    <property type="entry name" value="RECA_2"/>
    <property type="match status" value="1"/>
</dbReference>
<evidence type="ECO:0000256" key="7">
    <source>
        <dbReference type="ARBA" id="ARBA00040674"/>
    </source>
</evidence>
<feature type="domain" description="RecA family profile 1" evidence="8">
    <location>
        <begin position="89"/>
        <end position="280"/>
    </location>
</feature>
<dbReference type="InterPro" id="IPR013632">
    <property type="entry name" value="Rad51_C"/>
</dbReference>
<reference evidence="9 10" key="1">
    <citation type="journal article" date="2013" name="Genome Biol.">
        <title>Genome of Acanthamoeba castellanii highlights extensive lateral gene transfer and early evolution of tyrosine kinase signaling.</title>
        <authorList>
            <person name="Clarke M."/>
            <person name="Lohan A.J."/>
            <person name="Liu B."/>
            <person name="Lagkouvardos I."/>
            <person name="Roy S."/>
            <person name="Zafar N."/>
            <person name="Bertelli C."/>
            <person name="Schilde C."/>
            <person name="Kianianmomeni A."/>
            <person name="Burglin T.R."/>
            <person name="Frech C."/>
            <person name="Turcotte B."/>
            <person name="Kopec K.O."/>
            <person name="Synnott J.M."/>
            <person name="Choo C."/>
            <person name="Paponov I."/>
            <person name="Finkler A."/>
            <person name="Soon Heng Tan C."/>
            <person name="Hutchins A.P."/>
            <person name="Weinmeier T."/>
            <person name="Rattei T."/>
            <person name="Chu J.S."/>
            <person name="Gimenez G."/>
            <person name="Irimia M."/>
            <person name="Rigden D.J."/>
            <person name="Fitzpatrick D.A."/>
            <person name="Lorenzo-Morales J."/>
            <person name="Bateman A."/>
            <person name="Chiu C.H."/>
            <person name="Tang P."/>
            <person name="Hegemann P."/>
            <person name="Fromm H."/>
            <person name="Raoult D."/>
            <person name="Greub G."/>
            <person name="Miranda-Saavedra D."/>
            <person name="Chen N."/>
            <person name="Nash P."/>
            <person name="Ginger M.L."/>
            <person name="Horn M."/>
            <person name="Schaap P."/>
            <person name="Caler L."/>
            <person name="Loftus B."/>
        </authorList>
    </citation>
    <scope>NUCLEOTIDE SEQUENCE [LARGE SCALE GENOMIC DNA]</scope>
    <source>
        <strain evidence="9 10">Neff</strain>
    </source>
</reference>
<dbReference type="AlphaFoldDB" id="L8GZY9"/>
<keyword evidence="6" id="KW-0539">Nucleus</keyword>
<dbReference type="GO" id="GO:0000400">
    <property type="term" value="F:four-way junction DNA binding"/>
    <property type="evidence" value="ECO:0007669"/>
    <property type="project" value="TreeGrafter"/>
</dbReference>
<name>L8GZY9_ACACF</name>
<dbReference type="RefSeq" id="XP_004340892.1">
    <property type="nucleotide sequence ID" value="XM_004340844.1"/>
</dbReference>
<keyword evidence="5" id="KW-0234">DNA repair</keyword>
<evidence type="ECO:0000256" key="6">
    <source>
        <dbReference type="ARBA" id="ARBA00023242"/>
    </source>
</evidence>
<dbReference type="EMBL" id="KB007941">
    <property type="protein sequence ID" value="ELR18834.1"/>
    <property type="molecule type" value="Genomic_DNA"/>
</dbReference>
<dbReference type="Gene3D" id="3.40.50.300">
    <property type="entry name" value="P-loop containing nucleotide triphosphate hydrolases"/>
    <property type="match status" value="1"/>
</dbReference>
<keyword evidence="4" id="KW-0067">ATP-binding</keyword>
<keyword evidence="3" id="KW-0227">DNA damage</keyword>
<dbReference type="CDD" id="cd19492">
    <property type="entry name" value="Rad51C"/>
    <property type="match status" value="1"/>
</dbReference>
<evidence type="ECO:0000259" key="8">
    <source>
        <dbReference type="PROSITE" id="PS50162"/>
    </source>
</evidence>
<dbReference type="SUPFAM" id="SSF52540">
    <property type="entry name" value="P-loop containing nucleoside triphosphate hydrolases"/>
    <property type="match status" value="1"/>
</dbReference>
<dbReference type="PIRSF" id="PIRSF005856">
    <property type="entry name" value="Rad51"/>
    <property type="match status" value="1"/>
</dbReference>
<dbReference type="OMA" id="AMETFTV"/>
<dbReference type="GO" id="GO:0007131">
    <property type="term" value="P:reciprocal meiotic recombination"/>
    <property type="evidence" value="ECO:0007669"/>
    <property type="project" value="TreeGrafter"/>
</dbReference>
<evidence type="ECO:0000256" key="1">
    <source>
        <dbReference type="ARBA" id="ARBA00004123"/>
    </source>
</evidence>
<comment type="subcellular location">
    <subcellularLocation>
        <location evidence="1">Nucleus</location>
    </subcellularLocation>
</comment>
<dbReference type="GO" id="GO:0005524">
    <property type="term" value="F:ATP binding"/>
    <property type="evidence" value="ECO:0007669"/>
    <property type="project" value="UniProtKB-KW"/>
</dbReference>
<organism evidence="9 10">
    <name type="scientific">Acanthamoeba castellanii (strain ATCC 30010 / Neff)</name>
    <dbReference type="NCBI Taxonomy" id="1257118"/>
    <lineage>
        <taxon>Eukaryota</taxon>
        <taxon>Amoebozoa</taxon>
        <taxon>Discosea</taxon>
        <taxon>Longamoebia</taxon>
        <taxon>Centramoebida</taxon>
        <taxon>Acanthamoebidae</taxon>
        <taxon>Acanthamoeba</taxon>
    </lineage>
</organism>
<dbReference type="VEuPathDB" id="AmoebaDB:ACA1_166930"/>
<dbReference type="Proteomes" id="UP000011083">
    <property type="component" value="Unassembled WGS sequence"/>
</dbReference>
<evidence type="ECO:0000256" key="3">
    <source>
        <dbReference type="ARBA" id="ARBA00022763"/>
    </source>
</evidence>
<keyword evidence="2" id="KW-0547">Nucleotide-binding</keyword>
<dbReference type="Pfam" id="PF08423">
    <property type="entry name" value="Rad51"/>
    <property type="match status" value="1"/>
</dbReference>
<dbReference type="KEGG" id="acan:ACA1_166930"/>
<dbReference type="PANTHER" id="PTHR46239">
    <property type="entry name" value="DNA REPAIR PROTEIN RAD51 HOMOLOG 3 RAD51C"/>
    <property type="match status" value="1"/>
</dbReference>
<dbReference type="InterPro" id="IPR020588">
    <property type="entry name" value="RecA_ATP-bd"/>
</dbReference>
<dbReference type="STRING" id="1257118.L8GZY9"/>
<protein>
    <recommendedName>
        <fullName evidence="7">DNA repair protein RAD51 homolog 3</fullName>
    </recommendedName>
</protein>
<dbReference type="GO" id="GO:0005657">
    <property type="term" value="C:replication fork"/>
    <property type="evidence" value="ECO:0007669"/>
    <property type="project" value="TreeGrafter"/>
</dbReference>
<sequence length="348" mass="38800">MQGRPTRDITTLPLPPTLKNKIVQAGFRDVRDFDGYRPVELAKELRVTQEEALSILRTIKENTSATTAAPAGSLFAEGKTAFEMITQTENRFVRTMCEDIDQMLGAGVPVGQLTEFCGVPGIGKTQIGMQLATSVQIPKEFGGSGGHCIYIGSFVVERVMEMAQAIIDFMQQQAQASNDPGKVQAAAALTVEDMLRHIHYYRIHDYVEQIALLNTLPAFLKEHPEVQLVVIDSITFHFRHDFDDYMARTRVLTSMAQTLMSLADEFRLAVTTKVTERTQGSAMLGDRDSNNQLIPALGESWGHACTNRVILYWRDGQRYAHLHKCPSQESKTVPFVVLSDGIRNLPQL</sequence>
<dbReference type="InterPro" id="IPR027417">
    <property type="entry name" value="P-loop_NTPase"/>
</dbReference>
<keyword evidence="10" id="KW-1185">Reference proteome</keyword>
<dbReference type="OrthoDB" id="5957327at2759"/>
<dbReference type="GO" id="GO:0140664">
    <property type="term" value="F:ATP-dependent DNA damage sensor activity"/>
    <property type="evidence" value="ECO:0007669"/>
    <property type="project" value="InterPro"/>
</dbReference>
<proteinExistence type="predicted"/>